<keyword evidence="3" id="KW-1185">Reference proteome</keyword>
<reference evidence="2" key="1">
    <citation type="submission" date="2016-10" db="EMBL/GenBank/DDBJ databases">
        <authorList>
            <person name="Benchimol M."/>
            <person name="Almeida L.G."/>
            <person name="Vasconcelos A.T."/>
            <person name="Perreira-Neves A."/>
            <person name="Rosa I.A."/>
            <person name="Tasca T."/>
            <person name="Bogo M.R."/>
            <person name="de Souza W."/>
        </authorList>
    </citation>
    <scope>NUCLEOTIDE SEQUENCE [LARGE SCALE GENOMIC DNA]</scope>
    <source>
        <strain evidence="2">K</strain>
    </source>
</reference>
<gene>
    <name evidence="2" type="ORF">TRFO_21059</name>
</gene>
<feature type="transmembrane region" description="Helical" evidence="1">
    <location>
        <begin position="134"/>
        <end position="159"/>
    </location>
</feature>
<evidence type="ECO:0000256" key="1">
    <source>
        <dbReference type="SAM" id="Phobius"/>
    </source>
</evidence>
<sequence>MLNIFESYSNFNIVKFAFLINDRSNCILYNVHITCYMSYFVKALVDEKRFPVYFVFDCIVTCFALHAFFHFSNLFVFAACGILLPTFVDNFLSLIRSQKLEIIENPYLVVVSALIWVVVEFTPNGMAFDILLKITPIVAIFAGLNFGCDILAGASLAEVKFFKKKSAEKWIYAFILSILTSLGKYIIISAISALTGNHFRSMVTIVGEDLICAALACSRRNIAKTLNVNVKSVECFIIVLAAILNVGRTYLPDDHIKMFFTRYF</sequence>
<evidence type="ECO:0000313" key="3">
    <source>
        <dbReference type="Proteomes" id="UP000179807"/>
    </source>
</evidence>
<protein>
    <submittedName>
        <fullName evidence="2">Uncharacterized protein</fullName>
    </submittedName>
</protein>
<feature type="transmembrane region" description="Helical" evidence="1">
    <location>
        <begin position="107"/>
        <end position="128"/>
    </location>
</feature>
<keyword evidence="1" id="KW-1133">Transmembrane helix</keyword>
<organism evidence="2 3">
    <name type="scientific">Tritrichomonas foetus</name>
    <dbReference type="NCBI Taxonomy" id="1144522"/>
    <lineage>
        <taxon>Eukaryota</taxon>
        <taxon>Metamonada</taxon>
        <taxon>Parabasalia</taxon>
        <taxon>Tritrichomonadida</taxon>
        <taxon>Tritrichomonadidae</taxon>
        <taxon>Tritrichomonas</taxon>
    </lineage>
</organism>
<accession>A0A1J4KJT2</accession>
<name>A0A1J4KJT2_9EUKA</name>
<dbReference type="GeneID" id="94836445"/>
<keyword evidence="1" id="KW-0472">Membrane</keyword>
<proteinExistence type="predicted"/>
<comment type="caution">
    <text evidence="2">The sequence shown here is derived from an EMBL/GenBank/DDBJ whole genome shotgun (WGS) entry which is preliminary data.</text>
</comment>
<evidence type="ECO:0000313" key="2">
    <source>
        <dbReference type="EMBL" id="OHT09958.1"/>
    </source>
</evidence>
<feature type="transmembrane region" description="Helical" evidence="1">
    <location>
        <begin position="171"/>
        <end position="193"/>
    </location>
</feature>
<dbReference type="RefSeq" id="XP_068363094.1">
    <property type="nucleotide sequence ID" value="XM_068501741.1"/>
</dbReference>
<keyword evidence="1" id="KW-0812">Transmembrane</keyword>
<dbReference type="AlphaFoldDB" id="A0A1J4KJT2"/>
<feature type="transmembrane region" description="Helical" evidence="1">
    <location>
        <begin position="75"/>
        <end position="95"/>
    </location>
</feature>
<dbReference type="VEuPathDB" id="TrichDB:TRFO_21059"/>
<feature type="transmembrane region" description="Helical" evidence="1">
    <location>
        <begin position="52"/>
        <end position="69"/>
    </location>
</feature>
<dbReference type="Proteomes" id="UP000179807">
    <property type="component" value="Unassembled WGS sequence"/>
</dbReference>
<dbReference type="EMBL" id="MLAK01000626">
    <property type="protein sequence ID" value="OHT09958.1"/>
    <property type="molecule type" value="Genomic_DNA"/>
</dbReference>